<dbReference type="InterPro" id="IPR011004">
    <property type="entry name" value="Trimer_LpxA-like_sf"/>
</dbReference>
<dbReference type="GO" id="GO:0009001">
    <property type="term" value="F:serine O-acetyltransferase activity"/>
    <property type="evidence" value="ECO:0007669"/>
    <property type="project" value="UniProtKB-EC"/>
</dbReference>
<dbReference type="AlphaFoldDB" id="A0A0S4LMG5"/>
<dbReference type="InterPro" id="IPR018357">
    <property type="entry name" value="Hexapep_transf_CS"/>
</dbReference>
<dbReference type="PANTHER" id="PTHR42811">
    <property type="entry name" value="SERINE ACETYLTRANSFERASE"/>
    <property type="match status" value="1"/>
</dbReference>
<dbReference type="InterPro" id="IPR005881">
    <property type="entry name" value="Ser_O-AcTrfase"/>
</dbReference>
<evidence type="ECO:0000256" key="1">
    <source>
        <dbReference type="ARBA" id="ARBA00007274"/>
    </source>
</evidence>
<keyword evidence="3" id="KW-0677">Repeat</keyword>
<dbReference type="PIRSF" id="PIRSF000441">
    <property type="entry name" value="CysE"/>
    <property type="match status" value="1"/>
</dbReference>
<dbReference type="RefSeq" id="WP_090750931.1">
    <property type="nucleotide sequence ID" value="NZ_CZQA01000012.1"/>
</dbReference>
<dbReference type="PROSITE" id="PS00101">
    <property type="entry name" value="HEXAPEP_TRANSFERASES"/>
    <property type="match status" value="1"/>
</dbReference>
<dbReference type="InterPro" id="IPR001451">
    <property type="entry name" value="Hexapep"/>
</dbReference>
<name>A0A0S4LMG5_9BACT</name>
<keyword evidence="4 5" id="KW-0012">Acyltransferase</keyword>
<evidence type="ECO:0000256" key="2">
    <source>
        <dbReference type="ARBA" id="ARBA00022679"/>
    </source>
</evidence>
<dbReference type="EMBL" id="CZQA01000012">
    <property type="protein sequence ID" value="CUS38775.1"/>
    <property type="molecule type" value="Genomic_DNA"/>
</dbReference>
<evidence type="ECO:0000256" key="5">
    <source>
        <dbReference type="PIRNR" id="PIRNR000441"/>
    </source>
</evidence>
<dbReference type="EC" id="2.3.1.30" evidence="5"/>
<evidence type="ECO:0000313" key="6">
    <source>
        <dbReference type="EMBL" id="CUS38775.1"/>
    </source>
</evidence>
<dbReference type="Pfam" id="PF00132">
    <property type="entry name" value="Hexapep"/>
    <property type="match status" value="1"/>
</dbReference>
<dbReference type="Gene3D" id="2.160.10.10">
    <property type="entry name" value="Hexapeptide repeat proteins"/>
    <property type="match status" value="1"/>
</dbReference>
<proteinExistence type="inferred from homology"/>
<sequence>MKTSNRQETLLRLLAEDIRAKARWCYDSTAWRSILKTLLTDGTAAMMWYRLMQWSRRWQLTPLELLFNKLNVICCNCIIGRGAEFGPGLVFIHSTGIVINGQVRGGSHIYLEHQVTIGAQRRASPILGDRIFIGAGAKIVGAVTIGNDVNIGANAVVLSDIPNGATAVGIPAKVVRIRSVPSSSS</sequence>
<dbReference type="STRING" id="1742972.COMA1_60063"/>
<protein>
    <recommendedName>
        <fullName evidence="5">Serine acetyltransferase</fullName>
        <ecNumber evidence="5">2.3.1.30</ecNumber>
    </recommendedName>
</protein>
<dbReference type="InterPro" id="IPR045304">
    <property type="entry name" value="LbH_SAT"/>
</dbReference>
<dbReference type="GO" id="GO:0006535">
    <property type="term" value="P:cysteine biosynthetic process from serine"/>
    <property type="evidence" value="ECO:0007669"/>
    <property type="project" value="InterPro"/>
</dbReference>
<dbReference type="CDD" id="cd03354">
    <property type="entry name" value="LbH_SAT"/>
    <property type="match status" value="1"/>
</dbReference>
<dbReference type="Proteomes" id="UP000199032">
    <property type="component" value="Unassembled WGS sequence"/>
</dbReference>
<keyword evidence="2 5" id="KW-0808">Transferase</keyword>
<evidence type="ECO:0000256" key="3">
    <source>
        <dbReference type="ARBA" id="ARBA00022737"/>
    </source>
</evidence>
<evidence type="ECO:0000256" key="4">
    <source>
        <dbReference type="ARBA" id="ARBA00023315"/>
    </source>
</evidence>
<accession>A0A0S4LMG5</accession>
<evidence type="ECO:0000313" key="7">
    <source>
        <dbReference type="Proteomes" id="UP000199032"/>
    </source>
</evidence>
<dbReference type="GO" id="GO:0005737">
    <property type="term" value="C:cytoplasm"/>
    <property type="evidence" value="ECO:0007669"/>
    <property type="project" value="InterPro"/>
</dbReference>
<gene>
    <name evidence="6" type="ORF">COMA1_60063</name>
</gene>
<dbReference type="OrthoDB" id="7545269at2"/>
<dbReference type="SUPFAM" id="SSF51161">
    <property type="entry name" value="Trimeric LpxA-like enzymes"/>
    <property type="match status" value="1"/>
</dbReference>
<comment type="catalytic activity">
    <reaction evidence="5">
        <text>L-serine + acetyl-CoA = O-acetyl-L-serine + CoA</text>
        <dbReference type="Rhea" id="RHEA:24560"/>
        <dbReference type="ChEBI" id="CHEBI:33384"/>
        <dbReference type="ChEBI" id="CHEBI:57287"/>
        <dbReference type="ChEBI" id="CHEBI:57288"/>
        <dbReference type="ChEBI" id="CHEBI:58340"/>
        <dbReference type="EC" id="2.3.1.30"/>
    </reaction>
</comment>
<keyword evidence="7" id="KW-1185">Reference proteome</keyword>
<reference evidence="6 7" key="1">
    <citation type="submission" date="2015-10" db="EMBL/GenBank/DDBJ databases">
        <authorList>
            <person name="Gilbert D.G."/>
        </authorList>
    </citation>
    <scope>NUCLEOTIDE SEQUENCE [LARGE SCALE GENOMIC DNA]</scope>
    <source>
        <strain evidence="6">COMA1</strain>
    </source>
</reference>
<organism evidence="6 7">
    <name type="scientific">Candidatus Nitrospira nitrosa</name>
    <dbReference type="NCBI Taxonomy" id="1742972"/>
    <lineage>
        <taxon>Bacteria</taxon>
        <taxon>Pseudomonadati</taxon>
        <taxon>Nitrospirota</taxon>
        <taxon>Nitrospiria</taxon>
        <taxon>Nitrospirales</taxon>
        <taxon>Nitrospiraceae</taxon>
        <taxon>Nitrospira</taxon>
    </lineage>
</organism>
<comment type="similarity">
    <text evidence="1 5">Belongs to the transferase hexapeptide repeat family.</text>
</comment>